<comment type="caution">
    <text evidence="1">The sequence shown here is derived from an EMBL/GenBank/DDBJ whole genome shotgun (WGS) entry which is preliminary data.</text>
</comment>
<evidence type="ECO:0000313" key="2">
    <source>
        <dbReference type="Proteomes" id="UP000654345"/>
    </source>
</evidence>
<gene>
    <name evidence="1" type="ORF">KSB_47230</name>
</gene>
<organism evidence="1 2">
    <name type="scientific">Ktedonobacter robiniae</name>
    <dbReference type="NCBI Taxonomy" id="2778365"/>
    <lineage>
        <taxon>Bacteria</taxon>
        <taxon>Bacillati</taxon>
        <taxon>Chloroflexota</taxon>
        <taxon>Ktedonobacteria</taxon>
        <taxon>Ktedonobacterales</taxon>
        <taxon>Ktedonobacteraceae</taxon>
        <taxon>Ktedonobacter</taxon>
    </lineage>
</organism>
<dbReference type="Proteomes" id="UP000654345">
    <property type="component" value="Unassembled WGS sequence"/>
</dbReference>
<accession>A0ABQ3UU06</accession>
<protein>
    <submittedName>
        <fullName evidence="1">Uncharacterized protein</fullName>
    </submittedName>
</protein>
<proteinExistence type="predicted"/>
<name>A0ABQ3UU06_9CHLR</name>
<evidence type="ECO:0000313" key="1">
    <source>
        <dbReference type="EMBL" id="GHO56248.1"/>
    </source>
</evidence>
<sequence length="86" mass="9491">MCGDIPLPGKGLPPSTLPLCCFVPDFATALSSHQGYIVPTADFSLLYREQSGLLEVYVIIDLDTMRETHIFLTAFSPVVWQSETKT</sequence>
<reference evidence="1 2" key="1">
    <citation type="journal article" date="2021" name="Int. J. Syst. Evol. Microbiol.">
        <title>Reticulibacter mediterranei gen. nov., sp. nov., within the new family Reticulibacteraceae fam. nov., and Ktedonospora formicarum gen. nov., sp. nov., Ktedonobacter robiniae sp. nov., Dictyobacter formicarum sp. nov. and Dictyobacter arantiisoli sp. nov., belonging to the class Ktedonobacteria.</title>
        <authorList>
            <person name="Yabe S."/>
            <person name="Zheng Y."/>
            <person name="Wang C.M."/>
            <person name="Sakai Y."/>
            <person name="Abe K."/>
            <person name="Yokota A."/>
            <person name="Donadio S."/>
            <person name="Cavaletti L."/>
            <person name="Monciardini P."/>
        </authorList>
    </citation>
    <scope>NUCLEOTIDE SEQUENCE [LARGE SCALE GENOMIC DNA]</scope>
    <source>
        <strain evidence="1 2">SOSP1-30</strain>
    </source>
</reference>
<dbReference type="EMBL" id="BNJG01000002">
    <property type="protein sequence ID" value="GHO56248.1"/>
    <property type="molecule type" value="Genomic_DNA"/>
</dbReference>
<keyword evidence="2" id="KW-1185">Reference proteome</keyword>